<protein>
    <submittedName>
        <fullName evidence="2">Uncharacterized protein</fullName>
    </submittedName>
</protein>
<accession>A0A9P5PLQ8</accession>
<name>A0A9P5PLQ8_9AGAR</name>
<evidence type="ECO:0000313" key="2">
    <source>
        <dbReference type="EMBL" id="KAF9064842.1"/>
    </source>
</evidence>
<proteinExistence type="predicted"/>
<organism evidence="2 3">
    <name type="scientific">Rhodocollybia butyracea</name>
    <dbReference type="NCBI Taxonomy" id="206335"/>
    <lineage>
        <taxon>Eukaryota</taxon>
        <taxon>Fungi</taxon>
        <taxon>Dikarya</taxon>
        <taxon>Basidiomycota</taxon>
        <taxon>Agaricomycotina</taxon>
        <taxon>Agaricomycetes</taxon>
        <taxon>Agaricomycetidae</taxon>
        <taxon>Agaricales</taxon>
        <taxon>Marasmiineae</taxon>
        <taxon>Omphalotaceae</taxon>
        <taxon>Rhodocollybia</taxon>
    </lineage>
</organism>
<evidence type="ECO:0000256" key="1">
    <source>
        <dbReference type="SAM" id="MobiDB-lite"/>
    </source>
</evidence>
<gene>
    <name evidence="2" type="ORF">BDP27DRAFT_1425434</name>
</gene>
<feature type="compositionally biased region" description="Basic residues" evidence="1">
    <location>
        <begin position="1"/>
        <end position="20"/>
    </location>
</feature>
<feature type="region of interest" description="Disordered" evidence="1">
    <location>
        <begin position="1"/>
        <end position="41"/>
    </location>
</feature>
<evidence type="ECO:0000313" key="3">
    <source>
        <dbReference type="Proteomes" id="UP000772434"/>
    </source>
</evidence>
<sequence>MSGGNKRRNSASVHSQKKPKTSGSQPSKKANGPEKPRQFFQVPSHGYFRVFLPSFMSGGNKCRNSASVHSQKKPKTSGSQPSKKANGPEKPRQVGHVQAYARTFDASAEGAIPKELRKDGLGWFVL</sequence>
<feature type="region of interest" description="Disordered" evidence="1">
    <location>
        <begin position="59"/>
        <end position="96"/>
    </location>
</feature>
<dbReference type="Proteomes" id="UP000772434">
    <property type="component" value="Unassembled WGS sequence"/>
</dbReference>
<dbReference type="EMBL" id="JADNRY010000114">
    <property type="protein sequence ID" value="KAF9064842.1"/>
    <property type="molecule type" value="Genomic_DNA"/>
</dbReference>
<reference evidence="2" key="1">
    <citation type="submission" date="2020-11" db="EMBL/GenBank/DDBJ databases">
        <authorList>
            <consortium name="DOE Joint Genome Institute"/>
            <person name="Ahrendt S."/>
            <person name="Riley R."/>
            <person name="Andreopoulos W."/>
            <person name="Labutti K."/>
            <person name="Pangilinan J."/>
            <person name="Ruiz-Duenas F.J."/>
            <person name="Barrasa J.M."/>
            <person name="Sanchez-Garcia M."/>
            <person name="Camarero S."/>
            <person name="Miyauchi S."/>
            <person name="Serrano A."/>
            <person name="Linde D."/>
            <person name="Babiker R."/>
            <person name="Drula E."/>
            <person name="Ayuso-Fernandez I."/>
            <person name="Pacheco R."/>
            <person name="Padilla G."/>
            <person name="Ferreira P."/>
            <person name="Barriuso J."/>
            <person name="Kellner H."/>
            <person name="Castanera R."/>
            <person name="Alfaro M."/>
            <person name="Ramirez L."/>
            <person name="Pisabarro A.G."/>
            <person name="Kuo A."/>
            <person name="Tritt A."/>
            <person name="Lipzen A."/>
            <person name="He G."/>
            <person name="Yan M."/>
            <person name="Ng V."/>
            <person name="Cullen D."/>
            <person name="Martin F."/>
            <person name="Rosso M.-N."/>
            <person name="Henrissat B."/>
            <person name="Hibbett D."/>
            <person name="Martinez A.T."/>
            <person name="Grigoriev I.V."/>
        </authorList>
    </citation>
    <scope>NUCLEOTIDE SEQUENCE</scope>
    <source>
        <strain evidence="2">AH 40177</strain>
    </source>
</reference>
<keyword evidence="3" id="KW-1185">Reference proteome</keyword>
<comment type="caution">
    <text evidence="2">The sequence shown here is derived from an EMBL/GenBank/DDBJ whole genome shotgun (WGS) entry which is preliminary data.</text>
</comment>
<dbReference type="AlphaFoldDB" id="A0A9P5PLQ8"/>